<keyword evidence="2" id="KW-1003">Cell membrane</keyword>
<dbReference type="Proteomes" id="UP001335720">
    <property type="component" value="Chromosome"/>
</dbReference>
<feature type="transmembrane region" description="Helical" evidence="6">
    <location>
        <begin position="318"/>
        <end position="339"/>
    </location>
</feature>
<feature type="transmembrane region" description="Helical" evidence="6">
    <location>
        <begin position="280"/>
        <end position="298"/>
    </location>
</feature>
<evidence type="ECO:0000256" key="6">
    <source>
        <dbReference type="SAM" id="Phobius"/>
    </source>
</evidence>
<evidence type="ECO:0000256" key="5">
    <source>
        <dbReference type="ARBA" id="ARBA00023136"/>
    </source>
</evidence>
<evidence type="ECO:0000256" key="3">
    <source>
        <dbReference type="ARBA" id="ARBA00022692"/>
    </source>
</evidence>
<keyword evidence="5 6" id="KW-0472">Membrane</keyword>
<protein>
    <submittedName>
        <fullName evidence="8">Sodium:proton antiporter</fullName>
    </submittedName>
</protein>
<comment type="subcellular location">
    <subcellularLocation>
        <location evidence="1">Cell membrane</location>
        <topology evidence="1">Multi-pass membrane protein</topology>
    </subcellularLocation>
</comment>
<proteinExistence type="predicted"/>
<dbReference type="Pfam" id="PF03553">
    <property type="entry name" value="Na_H_antiporter"/>
    <property type="match status" value="2"/>
</dbReference>
<organism evidence="8">
    <name type="scientific">Candidatus Paraimprobicoccus trichonymphae</name>
    <dbReference type="NCBI Taxonomy" id="3033793"/>
    <lineage>
        <taxon>Bacteria</taxon>
        <taxon>Bacillati</taxon>
        <taxon>Bacillota</taxon>
        <taxon>Clostridia</taxon>
        <taxon>Candidatus Paraimprobicoccus</taxon>
    </lineage>
</organism>
<feature type="transmembrane region" description="Helical" evidence="6">
    <location>
        <begin position="109"/>
        <end position="130"/>
    </location>
</feature>
<feature type="transmembrane region" description="Helical" evidence="6">
    <location>
        <begin position="252"/>
        <end position="274"/>
    </location>
</feature>
<feature type="domain" description="Na+/H+ antiporter NhaC-like C-terminal" evidence="7">
    <location>
        <begin position="316"/>
        <end position="542"/>
    </location>
</feature>
<dbReference type="PANTHER" id="PTHR43478">
    <property type="entry name" value="NA+/H+ ANTIPORTER-RELATED"/>
    <property type="match status" value="1"/>
</dbReference>
<evidence type="ECO:0000313" key="8">
    <source>
        <dbReference type="EMBL" id="BED93065.1"/>
    </source>
</evidence>
<dbReference type="KEGG" id="ptrh:RsTaC01_1021"/>
<evidence type="ECO:0000256" key="2">
    <source>
        <dbReference type="ARBA" id="ARBA00022475"/>
    </source>
</evidence>
<dbReference type="GO" id="GO:0005886">
    <property type="term" value="C:plasma membrane"/>
    <property type="evidence" value="ECO:0007669"/>
    <property type="project" value="UniProtKB-SubCell"/>
</dbReference>
<feature type="transmembrane region" description="Helical" evidence="6">
    <location>
        <begin position="32"/>
        <end position="60"/>
    </location>
</feature>
<reference evidence="8" key="1">
    <citation type="journal article" date="2023" name="ISME J.">
        <title>Emergence of putative energy parasites within Clostridia revealed by genome analysis of a novel endosymbiotic clade.</title>
        <authorList>
            <person name="Takahashi K."/>
            <person name="Kuwahara H."/>
            <person name="Horikawa Y."/>
            <person name="Izawa K."/>
            <person name="Kato D."/>
            <person name="Inagaki T."/>
            <person name="Yuki M."/>
            <person name="Ohkuma M."/>
            <person name="Hongoh Y."/>
        </authorList>
    </citation>
    <scope>NUCLEOTIDE SEQUENCE</scope>
    <source>
        <strain evidence="8">RsTa-C01</strain>
    </source>
</reference>
<feature type="transmembrane region" description="Helical" evidence="6">
    <location>
        <begin position="72"/>
        <end position="89"/>
    </location>
</feature>
<keyword evidence="3 6" id="KW-0812">Transmembrane</keyword>
<feature type="transmembrane region" description="Helical" evidence="6">
    <location>
        <begin position="193"/>
        <end position="215"/>
    </location>
</feature>
<feature type="transmembrane region" description="Helical" evidence="6">
    <location>
        <begin position="151"/>
        <end position="173"/>
    </location>
</feature>
<evidence type="ECO:0000256" key="1">
    <source>
        <dbReference type="ARBA" id="ARBA00004651"/>
    </source>
</evidence>
<dbReference type="InterPro" id="IPR018461">
    <property type="entry name" value="Na/H_Antiport_NhaC-like_C"/>
</dbReference>
<evidence type="ECO:0000259" key="7">
    <source>
        <dbReference type="Pfam" id="PF03553"/>
    </source>
</evidence>
<accession>A0AA48ICM4</accession>
<feature type="transmembrane region" description="Helical" evidence="6">
    <location>
        <begin position="398"/>
        <end position="419"/>
    </location>
</feature>
<feature type="transmembrane region" description="Helical" evidence="6">
    <location>
        <begin position="7"/>
        <end position="26"/>
    </location>
</feature>
<dbReference type="PANTHER" id="PTHR43478:SF1">
    <property type="entry name" value="NA+_H+ ANTIPORTER NHAC-LIKE C-TERMINAL DOMAIN-CONTAINING PROTEIN"/>
    <property type="match status" value="1"/>
</dbReference>
<name>A0AA48ICM4_9FIRM</name>
<gene>
    <name evidence="8" type="ORF">RsTaC01_1021</name>
</gene>
<keyword evidence="4 6" id="KW-1133">Transmembrane helix</keyword>
<feature type="transmembrane region" description="Helical" evidence="6">
    <location>
        <begin position="546"/>
        <end position="564"/>
    </location>
</feature>
<dbReference type="AlphaFoldDB" id="A0AA48ICM4"/>
<feature type="transmembrane region" description="Helical" evidence="6">
    <location>
        <begin position="523"/>
        <end position="540"/>
    </location>
</feature>
<evidence type="ECO:0000256" key="4">
    <source>
        <dbReference type="ARBA" id="ARBA00022989"/>
    </source>
</evidence>
<dbReference type="EMBL" id="AP027925">
    <property type="protein sequence ID" value="BED93065.1"/>
    <property type="molecule type" value="Genomic_DNA"/>
</dbReference>
<feature type="domain" description="Na+/H+ antiporter NhaC-like C-terminal" evidence="7">
    <location>
        <begin position="162"/>
        <end position="275"/>
    </location>
</feature>
<feature type="transmembrane region" description="Helical" evidence="6">
    <location>
        <begin position="359"/>
        <end position="377"/>
    </location>
</feature>
<feature type="transmembrane region" description="Helical" evidence="6">
    <location>
        <begin position="439"/>
        <end position="465"/>
    </location>
</feature>
<sequence>MRMISEIDLGIWSIIPPFVAIVLAMITKKVMVSLISGVVSGVLIYSVYSKLGILSVFNLILEITYKNISKNFLTILFTVNLGILIHLISNSGSSQAYTEWVSKKIKSKRLVQIITVILGLAMSIDDYFNCLTVGAIMRPLSEKHKVSKAKFSYILNSMSSPVCVIMPISSWVAPIISCIDSTGLNGMSVFLEGIFYNFYSLFTIIFIFLIVSFSIDFGSMKKFEINSPKNEDNLKKVDNLDNSLKNGKIVDLILPILVLVFVSVFFMLYTGGYFCSNVTYLSATIDIAILISAIYALIEYIPKKSTSFKNFIHNTSKINLTLVILSSIIIILYLVMYIVGALTSGISVRDAFSNTDSSISITLGTLFSLFTTFFLYIPKKIINIKDFLNGACQGLKSMTGSLGFLILAWFISDICREYLGTGNYIANLVLKFNVPPVIIPFIVFIFSGILSFSIGTSWGTFGILIPIVSMICQKVAPDITILSISAVLAGSVFGNHCSPISEVAILSSTASGCNHMCHISSQMPYCILVAVISAVGYLISGITKNIILSFGICLLILVTFLLVIKFSNKKI</sequence>